<protein>
    <submittedName>
        <fullName evidence="1">Uncharacterized protein</fullName>
    </submittedName>
</protein>
<dbReference type="AlphaFoldDB" id="A0A9D4UHD0"/>
<dbReference type="Proteomes" id="UP000886520">
    <property type="component" value="Chromosome 16"/>
</dbReference>
<proteinExistence type="predicted"/>
<evidence type="ECO:0000313" key="1">
    <source>
        <dbReference type="EMBL" id="KAI5067941.1"/>
    </source>
</evidence>
<keyword evidence="2" id="KW-1185">Reference proteome</keyword>
<sequence>MLEAPKFPSKGNHQNLQELFVGRGPLQKGDCKSQMGHLHSTKNLGVLGVRNVSAWADKLAIKTVIRALEQPEVEWAYLLFWRAFTSKVKDFGASSLESQYSLVTPIGSALLKSVCQAWERGRPMLGFSQEHI</sequence>
<gene>
    <name evidence="1" type="ORF">GOP47_0016286</name>
</gene>
<accession>A0A9D4UHD0</accession>
<comment type="caution">
    <text evidence="1">The sequence shown here is derived from an EMBL/GenBank/DDBJ whole genome shotgun (WGS) entry which is preliminary data.</text>
</comment>
<evidence type="ECO:0000313" key="2">
    <source>
        <dbReference type="Proteomes" id="UP000886520"/>
    </source>
</evidence>
<reference evidence="1" key="1">
    <citation type="submission" date="2021-01" db="EMBL/GenBank/DDBJ databases">
        <title>Adiantum capillus-veneris genome.</title>
        <authorList>
            <person name="Fang Y."/>
            <person name="Liao Q."/>
        </authorList>
    </citation>
    <scope>NUCLEOTIDE SEQUENCE</scope>
    <source>
        <strain evidence="1">H3</strain>
        <tissue evidence="1">Leaf</tissue>
    </source>
</reference>
<organism evidence="1 2">
    <name type="scientific">Adiantum capillus-veneris</name>
    <name type="common">Maidenhair fern</name>
    <dbReference type="NCBI Taxonomy" id="13818"/>
    <lineage>
        <taxon>Eukaryota</taxon>
        <taxon>Viridiplantae</taxon>
        <taxon>Streptophyta</taxon>
        <taxon>Embryophyta</taxon>
        <taxon>Tracheophyta</taxon>
        <taxon>Polypodiopsida</taxon>
        <taxon>Polypodiidae</taxon>
        <taxon>Polypodiales</taxon>
        <taxon>Pteridineae</taxon>
        <taxon>Pteridaceae</taxon>
        <taxon>Vittarioideae</taxon>
        <taxon>Adiantum</taxon>
    </lineage>
</organism>
<name>A0A9D4UHD0_ADICA</name>
<dbReference type="EMBL" id="JABFUD020000016">
    <property type="protein sequence ID" value="KAI5067941.1"/>
    <property type="molecule type" value="Genomic_DNA"/>
</dbReference>